<dbReference type="AlphaFoldDB" id="A0A2C9V8S3"/>
<feature type="compositionally biased region" description="Basic residues" evidence="1">
    <location>
        <begin position="7"/>
        <end position="24"/>
    </location>
</feature>
<sequence>MGENKKPKEHRRRRGAIRGLHKRSPILVQLSPKHV</sequence>
<feature type="region of interest" description="Disordered" evidence="1">
    <location>
        <begin position="1"/>
        <end position="35"/>
    </location>
</feature>
<evidence type="ECO:0000313" key="2">
    <source>
        <dbReference type="EMBL" id="OAY41126.1"/>
    </source>
</evidence>
<protein>
    <submittedName>
        <fullName evidence="2">Uncharacterized protein</fullName>
    </submittedName>
</protein>
<name>A0A2C9V8S3_MANES</name>
<accession>A0A2C9V8S3</accession>
<reference evidence="2" key="1">
    <citation type="submission" date="2016-02" db="EMBL/GenBank/DDBJ databases">
        <title>WGS assembly of Manihot esculenta.</title>
        <authorList>
            <person name="Bredeson J.V."/>
            <person name="Prochnik S.E."/>
            <person name="Lyons J.B."/>
            <person name="Schmutz J."/>
            <person name="Grimwood J."/>
            <person name="Vrebalov J."/>
            <person name="Bart R.S."/>
            <person name="Amuge T."/>
            <person name="Ferguson M.E."/>
            <person name="Green R."/>
            <person name="Putnam N."/>
            <person name="Stites J."/>
            <person name="Rounsley S."/>
            <person name="Rokhsar D.S."/>
        </authorList>
    </citation>
    <scope>NUCLEOTIDE SEQUENCE [LARGE SCALE GENOMIC DNA]</scope>
    <source>
        <tissue evidence="2">Leaf</tissue>
    </source>
</reference>
<proteinExistence type="predicted"/>
<gene>
    <name evidence="2" type="ORF">MANES_09G076500</name>
</gene>
<dbReference type="EMBL" id="CM004395">
    <property type="protein sequence ID" value="OAY41126.1"/>
    <property type="molecule type" value="Genomic_DNA"/>
</dbReference>
<evidence type="ECO:0000256" key="1">
    <source>
        <dbReference type="SAM" id="MobiDB-lite"/>
    </source>
</evidence>
<organism evidence="2">
    <name type="scientific">Manihot esculenta</name>
    <name type="common">Cassava</name>
    <name type="synonym">Jatropha manihot</name>
    <dbReference type="NCBI Taxonomy" id="3983"/>
    <lineage>
        <taxon>Eukaryota</taxon>
        <taxon>Viridiplantae</taxon>
        <taxon>Streptophyta</taxon>
        <taxon>Embryophyta</taxon>
        <taxon>Tracheophyta</taxon>
        <taxon>Spermatophyta</taxon>
        <taxon>Magnoliopsida</taxon>
        <taxon>eudicotyledons</taxon>
        <taxon>Gunneridae</taxon>
        <taxon>Pentapetalae</taxon>
        <taxon>rosids</taxon>
        <taxon>fabids</taxon>
        <taxon>Malpighiales</taxon>
        <taxon>Euphorbiaceae</taxon>
        <taxon>Crotonoideae</taxon>
        <taxon>Manihoteae</taxon>
        <taxon>Manihot</taxon>
    </lineage>
</organism>